<keyword evidence="1" id="KW-0812">Transmembrane</keyword>
<comment type="caution">
    <text evidence="2">The sequence shown here is derived from an EMBL/GenBank/DDBJ whole genome shotgun (WGS) entry which is preliminary data.</text>
</comment>
<evidence type="ECO:0000313" key="3">
    <source>
        <dbReference type="Proteomes" id="UP000786183"/>
    </source>
</evidence>
<dbReference type="EMBL" id="JACGBB010000039">
    <property type="protein sequence ID" value="MBZ7988156.1"/>
    <property type="molecule type" value="Genomic_DNA"/>
</dbReference>
<proteinExistence type="predicted"/>
<name>A0ABS7WTQ0_9BACT</name>
<reference evidence="2 3" key="1">
    <citation type="submission" date="2020-07" db="EMBL/GenBank/DDBJ databases">
        <title>Transfer of Campylobacter canadensis to the novel genus Avispirillum gen. nov., that also includes two novel species recovered from migratory waterfowl: Avispirillum anseris sp. nov. and Avispirillum brantae sp. nov.</title>
        <authorList>
            <person name="Miller W.G."/>
            <person name="Chapman M.H."/>
            <person name="Yee E."/>
            <person name="Inglis G.D."/>
        </authorList>
    </citation>
    <scope>NUCLEOTIDE SEQUENCE [LARGE SCALE GENOMIC DNA]</scope>
    <source>
        <strain evidence="2 3">L283</strain>
    </source>
</reference>
<feature type="transmembrane region" description="Helical" evidence="1">
    <location>
        <begin position="79"/>
        <end position="95"/>
    </location>
</feature>
<organism evidence="2 3">
    <name type="scientific">Campylobacter canadensis</name>
    <dbReference type="NCBI Taxonomy" id="449520"/>
    <lineage>
        <taxon>Bacteria</taxon>
        <taxon>Pseudomonadati</taxon>
        <taxon>Campylobacterota</taxon>
        <taxon>Epsilonproteobacteria</taxon>
        <taxon>Campylobacterales</taxon>
        <taxon>Campylobacteraceae</taxon>
        <taxon>Campylobacter</taxon>
    </lineage>
</organism>
<protein>
    <submittedName>
        <fullName evidence="2">Uncharacterized protein</fullName>
    </submittedName>
</protein>
<feature type="transmembrane region" description="Helical" evidence="1">
    <location>
        <begin position="20"/>
        <end position="44"/>
    </location>
</feature>
<evidence type="ECO:0000256" key="1">
    <source>
        <dbReference type="SAM" id="Phobius"/>
    </source>
</evidence>
<dbReference type="Proteomes" id="UP000786183">
    <property type="component" value="Unassembled WGS sequence"/>
</dbReference>
<evidence type="ECO:0000313" key="2">
    <source>
        <dbReference type="EMBL" id="MBZ7988156.1"/>
    </source>
</evidence>
<accession>A0ABS7WTQ0</accession>
<sequence>MNEFLIYLAYFLDNLHDLAGGIISILIPIGYVPLFITYPMLFALTFFIGLKLYPRFIKVLYVVFFYLDFSVEISDHDSVGAILFFQIIFPFILYYPIKSIYKFIMRQNQKFIKSIFYFFSFLMISFYSVFLVNYFNLQQSPRHEVTELKKPNTLLLSTIKKQNYTIDGKFFKSVNLIVDKEVQLYEDYKKFEKSFEEEASKLPTRLSKDKLINYDIYGYFVDCSYAKSYMSFRGLKIPEHPDFDRISNSFARIFVDNYYLKLGNYDNNRGSCSNDVYKNYLNKLKGELK</sequence>
<keyword evidence="1" id="KW-0472">Membrane</keyword>
<keyword evidence="3" id="KW-1185">Reference proteome</keyword>
<keyword evidence="1" id="KW-1133">Transmembrane helix</keyword>
<dbReference type="RefSeq" id="WP_224325597.1">
    <property type="nucleotide sequence ID" value="NZ_JACGBB010000039.1"/>
</dbReference>
<feature type="transmembrane region" description="Helical" evidence="1">
    <location>
        <begin position="115"/>
        <end position="135"/>
    </location>
</feature>
<gene>
    <name evidence="2" type="ORF">AVCANL283_08640</name>
</gene>